<proteinExistence type="predicted"/>
<dbReference type="STRING" id="550983.A4R26_15970"/>
<dbReference type="EMBL" id="LWBP01000089">
    <property type="protein sequence ID" value="OQP64546.1"/>
    <property type="molecule type" value="Genomic_DNA"/>
</dbReference>
<keyword evidence="1" id="KW-1133">Transmembrane helix</keyword>
<dbReference type="Pfam" id="PF13174">
    <property type="entry name" value="TPR_6"/>
    <property type="match status" value="1"/>
</dbReference>
<keyword evidence="1" id="KW-0812">Transmembrane</keyword>
<reference evidence="3" key="1">
    <citation type="submission" date="2016-04" db="EMBL/GenBank/DDBJ databases">
        <authorList>
            <person name="Chen L."/>
            <person name="Zhuang W."/>
            <person name="Wang G."/>
        </authorList>
    </citation>
    <scope>NUCLEOTIDE SEQUENCE [LARGE SCALE GENOMIC DNA]</scope>
    <source>
        <strain evidence="3">208</strain>
    </source>
</reference>
<dbReference type="RefSeq" id="WP_081163536.1">
    <property type="nucleotide sequence ID" value="NZ_LWBP01000089.1"/>
</dbReference>
<dbReference type="Gene3D" id="1.25.40.10">
    <property type="entry name" value="Tetratricopeptide repeat domain"/>
    <property type="match status" value="2"/>
</dbReference>
<dbReference type="AlphaFoldDB" id="A0A1V9G253"/>
<gene>
    <name evidence="2" type="ORF">A4R26_15970</name>
</gene>
<keyword evidence="1" id="KW-0472">Membrane</keyword>
<dbReference type="OrthoDB" id="9808622at2"/>
<evidence type="ECO:0000313" key="3">
    <source>
        <dbReference type="Proteomes" id="UP000192276"/>
    </source>
</evidence>
<dbReference type="Pfam" id="PF13181">
    <property type="entry name" value="TPR_8"/>
    <property type="match status" value="1"/>
</dbReference>
<keyword evidence="3" id="KW-1185">Reference proteome</keyword>
<accession>A0A1V9G253</accession>
<dbReference type="InterPro" id="IPR011990">
    <property type="entry name" value="TPR-like_helical_dom_sf"/>
</dbReference>
<evidence type="ECO:0000256" key="1">
    <source>
        <dbReference type="SAM" id="Phobius"/>
    </source>
</evidence>
<sequence length="231" mass="25663">MATEVKQVPEQPIEKSTEERVVDSARDFWGKNNKLITYAVVGLVVVIGGYFAYNNFFKGPAEAKAAEAIWKAEDYFRQDSFKLALNGDGKSPGFLKVISAHGGTKAGNLAKFYAGACYMQLGDFNNAIKQLKDFSTDQVLFELRTAGLLGDAHAELGKKQEAIDYYKKAGTMFDKDDANSPEYLFRAAMLSQELGKNKEAIDLLHQIKDKYPNSQRAFEVDKHLGKLGDLN</sequence>
<evidence type="ECO:0000313" key="2">
    <source>
        <dbReference type="EMBL" id="OQP64546.1"/>
    </source>
</evidence>
<protein>
    <submittedName>
        <fullName evidence="2">Uncharacterized protein</fullName>
    </submittedName>
</protein>
<comment type="caution">
    <text evidence="2">The sequence shown here is derived from an EMBL/GenBank/DDBJ whole genome shotgun (WGS) entry which is preliminary data.</text>
</comment>
<dbReference type="SUPFAM" id="SSF48452">
    <property type="entry name" value="TPR-like"/>
    <property type="match status" value="1"/>
</dbReference>
<dbReference type="Proteomes" id="UP000192276">
    <property type="component" value="Unassembled WGS sequence"/>
</dbReference>
<name>A0A1V9G253_9BACT</name>
<dbReference type="InterPro" id="IPR019734">
    <property type="entry name" value="TPR_rpt"/>
</dbReference>
<feature type="transmembrane region" description="Helical" evidence="1">
    <location>
        <begin position="35"/>
        <end position="53"/>
    </location>
</feature>
<organism evidence="2 3">
    <name type="scientific">Niastella populi</name>
    <dbReference type="NCBI Taxonomy" id="550983"/>
    <lineage>
        <taxon>Bacteria</taxon>
        <taxon>Pseudomonadati</taxon>
        <taxon>Bacteroidota</taxon>
        <taxon>Chitinophagia</taxon>
        <taxon>Chitinophagales</taxon>
        <taxon>Chitinophagaceae</taxon>
        <taxon>Niastella</taxon>
    </lineage>
</organism>